<evidence type="ECO:0000313" key="3">
    <source>
        <dbReference type="Proteomes" id="UP000762676"/>
    </source>
</evidence>
<dbReference type="Proteomes" id="UP000762676">
    <property type="component" value="Unassembled WGS sequence"/>
</dbReference>
<evidence type="ECO:0000256" key="1">
    <source>
        <dbReference type="SAM" id="MobiDB-lite"/>
    </source>
</evidence>
<dbReference type="AlphaFoldDB" id="A0AAV4HSX3"/>
<dbReference type="EMBL" id="BMAT01002201">
    <property type="protein sequence ID" value="GFS01293.1"/>
    <property type="molecule type" value="Genomic_DNA"/>
</dbReference>
<feature type="compositionally biased region" description="Basic residues" evidence="1">
    <location>
        <begin position="92"/>
        <end position="106"/>
    </location>
</feature>
<evidence type="ECO:0000313" key="2">
    <source>
        <dbReference type="EMBL" id="GFS01293.1"/>
    </source>
</evidence>
<reference evidence="2 3" key="1">
    <citation type="journal article" date="2021" name="Elife">
        <title>Chloroplast acquisition without the gene transfer in kleptoplastic sea slugs, Plakobranchus ocellatus.</title>
        <authorList>
            <person name="Maeda T."/>
            <person name="Takahashi S."/>
            <person name="Yoshida T."/>
            <person name="Shimamura S."/>
            <person name="Takaki Y."/>
            <person name="Nagai Y."/>
            <person name="Toyoda A."/>
            <person name="Suzuki Y."/>
            <person name="Arimoto A."/>
            <person name="Ishii H."/>
            <person name="Satoh N."/>
            <person name="Nishiyama T."/>
            <person name="Hasebe M."/>
            <person name="Maruyama T."/>
            <person name="Minagawa J."/>
            <person name="Obokata J."/>
            <person name="Shigenobu S."/>
        </authorList>
    </citation>
    <scope>NUCLEOTIDE SEQUENCE [LARGE SCALE GENOMIC DNA]</scope>
</reference>
<keyword evidence="3" id="KW-1185">Reference proteome</keyword>
<feature type="region of interest" description="Disordered" evidence="1">
    <location>
        <begin position="92"/>
        <end position="123"/>
    </location>
</feature>
<gene>
    <name evidence="2" type="ORF">ElyMa_001093500</name>
</gene>
<name>A0AAV4HSX3_9GAST</name>
<proteinExistence type="predicted"/>
<sequence length="123" mass="15121">MQEVIYYTQLIPRVSRTRINSPPKHELALLILTNPKPPAIFFVSWTIRVSNIITFDLINNSMSAADFKERIQYQKMSKSCKIHWWWFARRRKRRRRRRRRRGRRRKKEEEEEEEDVDISLFTA</sequence>
<protein>
    <submittedName>
        <fullName evidence="2">Uncharacterized protein</fullName>
    </submittedName>
</protein>
<accession>A0AAV4HSX3</accession>
<organism evidence="2 3">
    <name type="scientific">Elysia marginata</name>
    <dbReference type="NCBI Taxonomy" id="1093978"/>
    <lineage>
        <taxon>Eukaryota</taxon>
        <taxon>Metazoa</taxon>
        <taxon>Spiralia</taxon>
        <taxon>Lophotrochozoa</taxon>
        <taxon>Mollusca</taxon>
        <taxon>Gastropoda</taxon>
        <taxon>Heterobranchia</taxon>
        <taxon>Euthyneura</taxon>
        <taxon>Panpulmonata</taxon>
        <taxon>Sacoglossa</taxon>
        <taxon>Placobranchoidea</taxon>
        <taxon>Plakobranchidae</taxon>
        <taxon>Elysia</taxon>
    </lineage>
</organism>
<comment type="caution">
    <text evidence="2">The sequence shown here is derived from an EMBL/GenBank/DDBJ whole genome shotgun (WGS) entry which is preliminary data.</text>
</comment>